<keyword evidence="3" id="KW-0472">Membrane</keyword>
<dbReference type="PRINTS" id="PR00455">
    <property type="entry name" value="HTHTETR"/>
</dbReference>
<evidence type="ECO:0000256" key="2">
    <source>
        <dbReference type="PROSITE-ProRule" id="PRU00335"/>
    </source>
</evidence>
<dbReference type="Pfam" id="PF00440">
    <property type="entry name" value="TetR_N"/>
    <property type="match status" value="1"/>
</dbReference>
<dbReference type="Pfam" id="PF14246">
    <property type="entry name" value="TetR_C_7"/>
    <property type="match status" value="1"/>
</dbReference>
<protein>
    <submittedName>
        <fullName evidence="5">Transcriptional regulator</fullName>
    </submittedName>
</protein>
<dbReference type="SUPFAM" id="SSF46689">
    <property type="entry name" value="Homeodomain-like"/>
    <property type="match status" value="1"/>
</dbReference>
<dbReference type="Proteomes" id="UP000197032">
    <property type="component" value="Unassembled WGS sequence"/>
</dbReference>
<dbReference type="InterPro" id="IPR039536">
    <property type="entry name" value="TetR_C_Proteobacteria"/>
</dbReference>
<proteinExistence type="predicted"/>
<dbReference type="PANTHER" id="PTHR30055:SF236">
    <property type="entry name" value="SLL1286 PROTEIN"/>
    <property type="match status" value="1"/>
</dbReference>
<evidence type="ECO:0000313" key="5">
    <source>
        <dbReference type="EMBL" id="GAW91376.1"/>
    </source>
</evidence>
<dbReference type="Gene3D" id="1.10.357.10">
    <property type="entry name" value="Tetracycline Repressor, domain 2"/>
    <property type="match status" value="1"/>
</dbReference>
<evidence type="ECO:0000313" key="6">
    <source>
        <dbReference type="Proteomes" id="UP000197032"/>
    </source>
</evidence>
<dbReference type="AlphaFoldDB" id="A0A1Z5HPB7"/>
<name>A0A1Z5HPB7_9FIRM</name>
<dbReference type="Gene3D" id="1.10.10.60">
    <property type="entry name" value="Homeodomain-like"/>
    <property type="match status" value="1"/>
</dbReference>
<organism evidence="5 6">
    <name type="scientific">Calderihabitans maritimus</name>
    <dbReference type="NCBI Taxonomy" id="1246530"/>
    <lineage>
        <taxon>Bacteria</taxon>
        <taxon>Bacillati</taxon>
        <taxon>Bacillota</taxon>
        <taxon>Clostridia</taxon>
        <taxon>Neomoorellales</taxon>
        <taxon>Calderihabitantaceae</taxon>
        <taxon>Calderihabitans</taxon>
    </lineage>
</organism>
<feature type="transmembrane region" description="Helical" evidence="3">
    <location>
        <begin position="150"/>
        <end position="169"/>
    </location>
</feature>
<dbReference type="InterPro" id="IPR001647">
    <property type="entry name" value="HTH_TetR"/>
</dbReference>
<comment type="caution">
    <text evidence="5">The sequence shown here is derived from an EMBL/GenBank/DDBJ whole genome shotgun (WGS) entry which is preliminary data.</text>
</comment>
<evidence type="ECO:0000256" key="1">
    <source>
        <dbReference type="ARBA" id="ARBA00023125"/>
    </source>
</evidence>
<dbReference type="GO" id="GO:0000976">
    <property type="term" value="F:transcription cis-regulatory region binding"/>
    <property type="evidence" value="ECO:0007669"/>
    <property type="project" value="TreeGrafter"/>
</dbReference>
<keyword evidence="3" id="KW-0812">Transmembrane</keyword>
<keyword evidence="6" id="KW-1185">Reference proteome</keyword>
<dbReference type="RefSeq" id="WP_192868041.1">
    <property type="nucleotide sequence ID" value="NZ_BDGJ01000016.1"/>
</dbReference>
<dbReference type="EMBL" id="BDGJ01000016">
    <property type="protein sequence ID" value="GAW91376.1"/>
    <property type="molecule type" value="Genomic_DNA"/>
</dbReference>
<keyword evidence="3" id="KW-1133">Transmembrane helix</keyword>
<evidence type="ECO:0000256" key="3">
    <source>
        <dbReference type="SAM" id="Phobius"/>
    </source>
</evidence>
<dbReference type="GO" id="GO:0003700">
    <property type="term" value="F:DNA-binding transcription factor activity"/>
    <property type="evidence" value="ECO:0007669"/>
    <property type="project" value="TreeGrafter"/>
</dbReference>
<feature type="DNA-binding region" description="H-T-H motif" evidence="2">
    <location>
        <begin position="29"/>
        <end position="48"/>
    </location>
</feature>
<dbReference type="InterPro" id="IPR050109">
    <property type="entry name" value="HTH-type_TetR-like_transc_reg"/>
</dbReference>
<sequence>MCAKKRDTRKIILDAALKLFSEKGFSATTTREIAYEARCAEGTIFRYFPTKKDILISLARPVALHGLKQVFEDLPETNDETVLQNIMENRLKVISENMKLLKVIITEAQFHEEIRKEVYENIGAEILGALAGYIEKRIAKGIFRPLDSVIAARIFGGMFLSFLISKYMLPPEKFDEEDQKVYLQEIVNIFLHGVVKKEGDNT</sequence>
<accession>A0A1Z5HPB7</accession>
<dbReference type="InterPro" id="IPR009057">
    <property type="entry name" value="Homeodomain-like_sf"/>
</dbReference>
<dbReference type="PROSITE" id="PS50977">
    <property type="entry name" value="HTH_TETR_2"/>
    <property type="match status" value="1"/>
</dbReference>
<feature type="domain" description="HTH tetR-type" evidence="4">
    <location>
        <begin position="6"/>
        <end position="66"/>
    </location>
</feature>
<reference evidence="6" key="1">
    <citation type="journal article" date="2017" name="Appl. Environ. Microbiol.">
        <title>Genomic analysis of Calderihabitans maritimus KKC1, a thermophilic hydrogenogenic carboxydotrophic bacterium isolated from marine sediment.</title>
        <authorList>
            <person name="Omae K."/>
            <person name="Yoneda Y."/>
            <person name="Fukuyama Y."/>
            <person name="Yoshida T."/>
            <person name="Sako Y."/>
        </authorList>
    </citation>
    <scope>NUCLEOTIDE SEQUENCE [LARGE SCALE GENOMIC DNA]</scope>
    <source>
        <strain evidence="6">KKC1</strain>
    </source>
</reference>
<dbReference type="SUPFAM" id="SSF48498">
    <property type="entry name" value="Tetracyclin repressor-like, C-terminal domain"/>
    <property type="match status" value="1"/>
</dbReference>
<dbReference type="InterPro" id="IPR036271">
    <property type="entry name" value="Tet_transcr_reg_TetR-rel_C_sf"/>
</dbReference>
<evidence type="ECO:0000259" key="4">
    <source>
        <dbReference type="PROSITE" id="PS50977"/>
    </source>
</evidence>
<dbReference type="PANTHER" id="PTHR30055">
    <property type="entry name" value="HTH-TYPE TRANSCRIPTIONAL REGULATOR RUTR"/>
    <property type="match status" value="1"/>
</dbReference>
<keyword evidence="1 2" id="KW-0238">DNA-binding</keyword>
<gene>
    <name evidence="5" type="ORF">KKC1_05380</name>
</gene>